<proteinExistence type="predicted"/>
<dbReference type="eggNOG" id="COG4388">
    <property type="taxonomic scope" value="Bacteria"/>
</dbReference>
<dbReference type="HOGENOM" id="CLU_841272_0_0_9"/>
<keyword evidence="2" id="KW-1185">Reference proteome</keyword>
<evidence type="ECO:0008006" key="3">
    <source>
        <dbReference type="Google" id="ProtNLM"/>
    </source>
</evidence>
<name>F0T163_SYNGF</name>
<evidence type="ECO:0000313" key="1">
    <source>
        <dbReference type="EMBL" id="ADY55127.1"/>
    </source>
</evidence>
<reference evidence="1 2" key="1">
    <citation type="journal article" date="2011" name="Stand. Genomic Sci.">
        <title>Complete genome sequence of Syntrophobotulus glycolicus type strain (FlGlyR).</title>
        <authorList>
            <person name="Han C."/>
            <person name="Mwirichia R."/>
            <person name="Chertkov O."/>
            <person name="Held B."/>
            <person name="Lapidus A."/>
            <person name="Nolan M."/>
            <person name="Lucas S."/>
            <person name="Hammon N."/>
            <person name="Deshpande S."/>
            <person name="Cheng J.F."/>
            <person name="Tapia R."/>
            <person name="Goodwin L."/>
            <person name="Pitluck S."/>
            <person name="Huntemann M."/>
            <person name="Liolios K."/>
            <person name="Ivanova N."/>
            <person name="Pagani I."/>
            <person name="Mavromatis K."/>
            <person name="Ovchinikova G."/>
            <person name="Pati A."/>
            <person name="Chen A."/>
            <person name="Palaniappan K."/>
            <person name="Land M."/>
            <person name="Hauser L."/>
            <person name="Brambilla E.M."/>
            <person name="Rohde M."/>
            <person name="Spring S."/>
            <person name="Sikorski J."/>
            <person name="Goker M."/>
            <person name="Woyke T."/>
            <person name="Bristow J."/>
            <person name="Eisen J.A."/>
            <person name="Markowitz V."/>
            <person name="Hugenholtz P."/>
            <person name="Kyrpides N.C."/>
            <person name="Klenk H.P."/>
            <person name="Detter J.C."/>
        </authorList>
    </citation>
    <scope>NUCLEOTIDE SEQUENCE [LARGE SCALE GENOMIC DNA]</scope>
    <source>
        <strain evidence="2">DSM 8271 / FlGlyR</strain>
    </source>
</reference>
<dbReference type="STRING" id="645991.Sgly_0770"/>
<reference evidence="2" key="2">
    <citation type="submission" date="2011-02" db="EMBL/GenBank/DDBJ databases">
        <title>The complete genome of Syntrophobotulus glycolicus DSM 8271.</title>
        <authorList>
            <person name="Lucas S."/>
            <person name="Copeland A."/>
            <person name="Lapidus A."/>
            <person name="Bruce D."/>
            <person name="Goodwin L."/>
            <person name="Pitluck S."/>
            <person name="Kyrpides N."/>
            <person name="Mavromatis K."/>
            <person name="Pagani I."/>
            <person name="Ivanova N."/>
            <person name="Mikhailova N."/>
            <person name="Chertkov O."/>
            <person name="Held B."/>
            <person name="Detter J.C."/>
            <person name="Tapia R."/>
            <person name="Han C."/>
            <person name="Land M."/>
            <person name="Hauser L."/>
            <person name="Markowitz V."/>
            <person name="Cheng J.-F."/>
            <person name="Hugenholtz P."/>
            <person name="Woyke T."/>
            <person name="Wu D."/>
            <person name="Spring S."/>
            <person name="Schroeder M."/>
            <person name="Brambilla E."/>
            <person name="Klenk H.-P."/>
            <person name="Eisen J.A."/>
        </authorList>
    </citation>
    <scope>NUCLEOTIDE SEQUENCE [LARGE SCALE GENOMIC DNA]</scope>
    <source>
        <strain evidence="2">DSM 8271 / FlGlyR</strain>
    </source>
</reference>
<dbReference type="EMBL" id="CP002547">
    <property type="protein sequence ID" value="ADY55127.1"/>
    <property type="molecule type" value="Genomic_DNA"/>
</dbReference>
<dbReference type="AlphaFoldDB" id="F0T163"/>
<organism evidence="1 2">
    <name type="scientific">Syntrophobotulus glycolicus (strain DSM 8271 / FlGlyR)</name>
    <dbReference type="NCBI Taxonomy" id="645991"/>
    <lineage>
        <taxon>Bacteria</taxon>
        <taxon>Bacillati</taxon>
        <taxon>Bacillota</taxon>
        <taxon>Clostridia</taxon>
        <taxon>Eubacteriales</taxon>
        <taxon>Desulfitobacteriaceae</taxon>
        <taxon>Syntrophobotulus</taxon>
    </lineage>
</organism>
<dbReference type="KEGG" id="sgy:Sgly_0770"/>
<gene>
    <name evidence="1" type="ordered locus">Sgly_0770</name>
</gene>
<evidence type="ECO:0000313" key="2">
    <source>
        <dbReference type="Proteomes" id="UP000007488"/>
    </source>
</evidence>
<dbReference type="OrthoDB" id="1805720at2"/>
<accession>F0T163</accession>
<sequence>MDSEDQKGKLKIPFFRLGAWVHPKYGPINGTQEMFNQMVQNFNQHVLGRPVFIRLGHSTAAAPVFGNVPAEAWVTDLKQDGPILYALAIPTNEEIQEAVRNKQYRFASAEYELNYIDKETGTNHGAVLSAIGLTNEPFLTKLPDTVVLSEQNQDVFYLDYKEVEKSMTEENVNNPFQKLAETLINFFKTADGTPNMALAQTQVKPPLTEEQQTQLAEVPKLTEQLKQTQALLEEQVAKTQEAIIDHKLAELVAQGIPPVMTEKIRPILLAQGVEGKIKLADGTEKPLADVLLETLAALPQDQRVKLSQAGYQSSRKNGLTAKDLYGDIVPGLKD</sequence>
<protein>
    <recommendedName>
        <fullName evidence="3">Mu-like prophage I protein</fullName>
    </recommendedName>
</protein>
<dbReference type="Proteomes" id="UP000007488">
    <property type="component" value="Chromosome"/>
</dbReference>